<sequence length="2040" mass="230190">MRENEDFLFQSLFNTAKALGRLDTAKLSEVKSLLQYEKFVSNEQPFGHKHRCSLLSLGTFVLYSRGRHIDRILPWLLQYYAALPRMKWSDNGFLNKRDRVTIFEQFAFCFNTILSELAAQHPEHRETIVVAQLDLLACVVDEILNNVESKRGAPGEAVSTVKKICLVLGLLRSFGRSSRDPSKPLISEIFRMGHATESDGDELQKLIDGFRQATEDDVENQKPAQKTMERPNEPIYNRHGTSFPENPERCSTIELKHAEALFDPIQRLVRPAVLTRLDEYAVEVQEGNTVKRFPYRWLSEVVTLCCLTVLRDVLQPPSGQLPAASRQFHKEIHVFAVELLSRNDRAGATSEEEKRRTIGTETLSRAKISNMSSSVAIELLCRTVTDDIDADSLCNRLSERLFHTASSNTFLAQLSLMLRELSALGDLAVKFPSVATTTIIPLLSRFLLEPAPVLTKLSGDSSVVTLNRPIPTDSEAWAKRFAALDALRQEAIASLCRSLNASVKVDADIIRACLASLSSKLYACSKADKISVVTLVSENTILLLGGIGVAQADNEEIPELIHQIFLQRFTKPPSPLDAQIIYSMSKMWIAGCKTIHDGIMKLFGEGILAGALYGPTNTLQDGNDVAEGQPQNRYVPPAVQAALMRIAENIESDEEKNEFLLRLLDLFVQVGIDGKRLKGKASKTSIKASANISLLGKLIPKVATLMARMDPITNPSQRARNLFRDFWSICTVLGFDNPETGTTYTAKCYEAMRVIAAKSPVLTAQENLRSELIENAPVKGDSITASDLQEIRNSVCYELDHPADVVGFVNRMDYSQCVYLLSALRMEKMRVQTSLHPSAPQEYFKYLEDRTIRKDKTMIWQCFLAGSTVILDKYIQSERQRKISDVQPRLVRHAQFLLFRFVHNLREVRRCADHSLSKLVDNFPFLLWSPAVLNTLLRLLRGLEDTVDADLTVFTLSGVEWSVQLLDSPEARRSTTLDFRVRCEQILQEAMKWAPNVTRSHLIEYQATYDTAIDSGLRQKLERTDLGEKLYQRAMRLRPLYVGLIRGRLTQAREGHGTAGGMKDDEVEHYLINKLEDEFRKACDSDDSEGIKSSLMLLTALFVVLPRRNDRLLALIVSIPALHFTDSTLELCVMSWSWLLSTRTDVQTHFMQEMSSVWSLCCRSRLGLYEPEEPLISPICQEIHHPPRAPNLAPHRIWIDFLFERVDVSKYASQDEIELIEYMFACTVPLEVGFSPARAFSTRRKSFPKTPRIAISRHIEAVGLRFRLLTSVLSMAQNEANAGVSSNSILRDRAYASALHYFTLPPQGITQSAAALKADISYLIQFWHTVFADAKILKRERPDIEESFNALINYPVLSQSMPSARNSTWHAPPSSTNLTNQLSVTTVQKSLSKLSRKAESQSSKAAVDGESHSRPYLKQRNLILLLVANEIERLNAWLHPLGPPLDDALTAIEQWMKTTLPDVRTELKVLRESAKVAWDVCPELAVYLPARFRNCTLLHQTIQQLVRQSPTHVSHLADALPFFLGDSAVFESAEISVVLTWTACSPAMALSLLTPRQYPQHPVTVQYAVRVLRGYPPDTLLLYIPQMVQSIRHDSMSFVSELLVWLAGHSQLLAHQLLWNMQTNMYLDEDSKQKDPVLYDALNEVTKKILSRLEGAHKRFYEAEFALFHKLTNISAVIKPYPKGDQRKKACLKALAEVKIETVCYLPSNPEAFLLDIDYKSGAPMQSAAKAPFLAKFKVRRCGAQELERLGLLAQAGENGDRPAAETDIEKLKQEEDEQGNWQAAIFKVGDDVRQDMLALQLMQLMKNAWSALGIPVKVFPYRVVATAPGCGVIECVPNSKSRDQLGRQTDFGLFEYFKTTYGDENSEQFQNARRNFIRSMAAYSVFSYLLQIKDRHNGNIMLDTDGHIIHIDFGFMFESSPGGNLGFEPDFKLSEEMVAILGGKPEAIYFREFSTLCIKAFLAVRPFHKAFISLVSLMLDTGLPCFRGKTIQQFRARFVPEISEKEAARHMHTVITNCSMNIRSKMYDQLQFLQNDIPY</sequence>
<dbReference type="PROSITE" id="PS51545">
    <property type="entry name" value="PIK_HELICAL"/>
    <property type="match status" value="1"/>
</dbReference>
<evidence type="ECO:0000313" key="8">
    <source>
        <dbReference type="EMBL" id="CAJ0571397.1"/>
    </source>
</evidence>
<protein>
    <recommendedName>
        <fullName evidence="2">1-phosphatidylinositol 4-kinase</fullName>
        <ecNumber evidence="2">2.7.1.67</ecNumber>
    </recommendedName>
</protein>
<dbReference type="InterPro" id="IPR018936">
    <property type="entry name" value="PI3/4_kinase_CS"/>
</dbReference>
<keyword evidence="4" id="KW-0418">Kinase</keyword>
<keyword evidence="9" id="KW-1185">Reference proteome</keyword>
<feature type="domain" description="PIK helical" evidence="7">
    <location>
        <begin position="1470"/>
        <end position="1645"/>
    </location>
</feature>
<feature type="non-terminal residue" evidence="8">
    <location>
        <position position="2040"/>
    </location>
</feature>
<dbReference type="Pfam" id="PF00613">
    <property type="entry name" value="PI3Ka"/>
    <property type="match status" value="1"/>
</dbReference>
<dbReference type="Proteomes" id="UP001177023">
    <property type="component" value="Unassembled WGS sequence"/>
</dbReference>
<comment type="caution">
    <text evidence="8">The sequence shown here is derived from an EMBL/GenBank/DDBJ whole genome shotgun (WGS) entry which is preliminary data.</text>
</comment>
<dbReference type="Gene3D" id="1.25.40.70">
    <property type="entry name" value="Phosphatidylinositol 3-kinase, accessory domain (PIK)"/>
    <property type="match status" value="1"/>
</dbReference>
<dbReference type="FunFam" id="3.30.1010.10:FF:000009">
    <property type="entry name" value="Phosphatidylinositol 4-kinase, catalytic, alpha"/>
    <property type="match status" value="1"/>
</dbReference>
<dbReference type="Gene3D" id="3.30.1010.10">
    <property type="entry name" value="Phosphatidylinositol 3-kinase Catalytic Subunit, Chain A, domain 4"/>
    <property type="match status" value="1"/>
</dbReference>
<dbReference type="GO" id="GO:0046854">
    <property type="term" value="P:phosphatidylinositol phosphate biosynthetic process"/>
    <property type="evidence" value="ECO:0007669"/>
    <property type="project" value="InterPro"/>
</dbReference>
<feature type="region of interest" description="Disordered" evidence="5">
    <location>
        <begin position="214"/>
        <end position="243"/>
    </location>
</feature>
<dbReference type="SUPFAM" id="SSF48371">
    <property type="entry name" value="ARM repeat"/>
    <property type="match status" value="1"/>
</dbReference>
<name>A0AA36CNC6_9BILA</name>
<evidence type="ECO:0000313" key="9">
    <source>
        <dbReference type="Proteomes" id="UP001177023"/>
    </source>
</evidence>
<feature type="domain" description="PI3K/PI4K catalytic" evidence="6">
    <location>
        <begin position="1756"/>
        <end position="2024"/>
    </location>
</feature>
<reference evidence="8" key="1">
    <citation type="submission" date="2023-06" db="EMBL/GenBank/DDBJ databases">
        <authorList>
            <person name="Delattre M."/>
        </authorList>
    </citation>
    <scope>NUCLEOTIDE SEQUENCE</scope>
    <source>
        <strain evidence="8">AF72</strain>
    </source>
</reference>
<evidence type="ECO:0000256" key="1">
    <source>
        <dbReference type="ARBA" id="ARBA00006209"/>
    </source>
</evidence>
<dbReference type="PANTHER" id="PTHR10048:SF15">
    <property type="entry name" value="PHOSPHATIDYLINOSITOL 4-KINASE ALPHA"/>
    <property type="match status" value="1"/>
</dbReference>
<evidence type="ECO:0000256" key="4">
    <source>
        <dbReference type="ARBA" id="ARBA00022777"/>
    </source>
</evidence>
<dbReference type="InterPro" id="IPR042236">
    <property type="entry name" value="PI3K_accessory_sf"/>
</dbReference>
<dbReference type="SUPFAM" id="SSF56112">
    <property type="entry name" value="Protein kinase-like (PK-like)"/>
    <property type="match status" value="1"/>
</dbReference>
<dbReference type="CDD" id="cd05167">
    <property type="entry name" value="PI4Kc_III_alpha"/>
    <property type="match status" value="1"/>
</dbReference>
<dbReference type="PROSITE" id="PS00916">
    <property type="entry name" value="PI3_4_KINASE_2"/>
    <property type="match status" value="1"/>
</dbReference>
<dbReference type="InterPro" id="IPR015433">
    <property type="entry name" value="PI3/4_kinase"/>
</dbReference>
<dbReference type="InterPro" id="IPR016024">
    <property type="entry name" value="ARM-type_fold"/>
</dbReference>
<dbReference type="Pfam" id="PF19274">
    <property type="entry name" value="PI4K_N"/>
    <property type="match status" value="2"/>
</dbReference>
<dbReference type="SMART" id="SM00145">
    <property type="entry name" value="PI3Ka"/>
    <property type="match status" value="1"/>
</dbReference>
<evidence type="ECO:0000256" key="5">
    <source>
        <dbReference type="SAM" id="MobiDB-lite"/>
    </source>
</evidence>
<dbReference type="EMBL" id="CATQJA010002560">
    <property type="protein sequence ID" value="CAJ0571397.1"/>
    <property type="molecule type" value="Genomic_DNA"/>
</dbReference>
<proteinExistence type="inferred from homology"/>
<dbReference type="InterPro" id="IPR036940">
    <property type="entry name" value="PI3/4_kinase_cat_sf"/>
</dbReference>
<dbReference type="InterPro" id="IPR045495">
    <property type="entry name" value="PI4K_N"/>
</dbReference>
<dbReference type="GO" id="GO:0048015">
    <property type="term" value="P:phosphatidylinositol-mediated signaling"/>
    <property type="evidence" value="ECO:0007669"/>
    <property type="project" value="TreeGrafter"/>
</dbReference>
<dbReference type="PROSITE" id="PS00915">
    <property type="entry name" value="PI3_4_KINASE_1"/>
    <property type="match status" value="1"/>
</dbReference>
<dbReference type="Gene3D" id="1.10.1070.11">
    <property type="entry name" value="Phosphatidylinositol 3-/4-kinase, catalytic domain"/>
    <property type="match status" value="1"/>
</dbReference>
<accession>A0AA36CNC6</accession>
<dbReference type="EC" id="2.7.1.67" evidence="2"/>
<keyword evidence="3" id="KW-0808">Transferase</keyword>
<evidence type="ECO:0000256" key="2">
    <source>
        <dbReference type="ARBA" id="ARBA00012169"/>
    </source>
</evidence>
<comment type="similarity">
    <text evidence="1">Belongs to the PI3/PI4-kinase family. Type III PI4K subfamily.</text>
</comment>
<dbReference type="SMART" id="SM00146">
    <property type="entry name" value="PI3Kc"/>
    <property type="match status" value="1"/>
</dbReference>
<dbReference type="PANTHER" id="PTHR10048">
    <property type="entry name" value="PHOSPHATIDYLINOSITOL KINASE"/>
    <property type="match status" value="1"/>
</dbReference>
<gene>
    <name evidence="8" type="ORF">MSPICULIGERA_LOCUS9806</name>
</gene>
<dbReference type="GO" id="GO:0005886">
    <property type="term" value="C:plasma membrane"/>
    <property type="evidence" value="ECO:0007669"/>
    <property type="project" value="TreeGrafter"/>
</dbReference>
<evidence type="ECO:0000259" key="7">
    <source>
        <dbReference type="PROSITE" id="PS51545"/>
    </source>
</evidence>
<evidence type="ECO:0000256" key="3">
    <source>
        <dbReference type="ARBA" id="ARBA00022679"/>
    </source>
</evidence>
<dbReference type="InterPro" id="IPR000403">
    <property type="entry name" value="PI3/4_kinase_cat_dom"/>
</dbReference>
<dbReference type="InterPro" id="IPR011009">
    <property type="entry name" value="Kinase-like_dom_sf"/>
</dbReference>
<dbReference type="GO" id="GO:0005737">
    <property type="term" value="C:cytoplasm"/>
    <property type="evidence" value="ECO:0007669"/>
    <property type="project" value="TreeGrafter"/>
</dbReference>
<dbReference type="PROSITE" id="PS50290">
    <property type="entry name" value="PI3_4_KINASE_3"/>
    <property type="match status" value="1"/>
</dbReference>
<dbReference type="GO" id="GO:0004430">
    <property type="term" value="F:1-phosphatidylinositol 4-kinase activity"/>
    <property type="evidence" value="ECO:0007669"/>
    <property type="project" value="UniProtKB-EC"/>
</dbReference>
<dbReference type="Pfam" id="PF00454">
    <property type="entry name" value="PI3_PI4_kinase"/>
    <property type="match status" value="1"/>
</dbReference>
<organism evidence="8 9">
    <name type="scientific">Mesorhabditis spiculigera</name>
    <dbReference type="NCBI Taxonomy" id="96644"/>
    <lineage>
        <taxon>Eukaryota</taxon>
        <taxon>Metazoa</taxon>
        <taxon>Ecdysozoa</taxon>
        <taxon>Nematoda</taxon>
        <taxon>Chromadorea</taxon>
        <taxon>Rhabditida</taxon>
        <taxon>Rhabditina</taxon>
        <taxon>Rhabditomorpha</taxon>
        <taxon>Rhabditoidea</taxon>
        <taxon>Rhabditidae</taxon>
        <taxon>Mesorhabditinae</taxon>
        <taxon>Mesorhabditis</taxon>
    </lineage>
</organism>
<evidence type="ECO:0000259" key="6">
    <source>
        <dbReference type="PROSITE" id="PS50290"/>
    </source>
</evidence>
<dbReference type="FunFam" id="1.10.1070.11:FF:000005">
    <property type="entry name" value="Phosphatidylinositol 4-kinase, catalytic, alpha"/>
    <property type="match status" value="1"/>
</dbReference>
<dbReference type="InterPro" id="IPR001263">
    <property type="entry name" value="PI3K_accessory_dom"/>
</dbReference>